<gene>
    <name evidence="3" type="ORF">ACIB24_13215</name>
</gene>
<keyword evidence="1" id="KW-0812">Transmembrane</keyword>
<organism evidence="3 4">
    <name type="scientific">Spongisporangium articulatum</name>
    <dbReference type="NCBI Taxonomy" id="3362603"/>
    <lineage>
        <taxon>Bacteria</taxon>
        <taxon>Bacillati</taxon>
        <taxon>Actinomycetota</taxon>
        <taxon>Actinomycetes</taxon>
        <taxon>Kineosporiales</taxon>
        <taxon>Kineosporiaceae</taxon>
        <taxon>Spongisporangium</taxon>
    </lineage>
</organism>
<name>A0ABW8ANR9_9ACTN</name>
<evidence type="ECO:0000256" key="1">
    <source>
        <dbReference type="SAM" id="Phobius"/>
    </source>
</evidence>
<dbReference type="Pfam" id="PF13239">
    <property type="entry name" value="2TM"/>
    <property type="match status" value="1"/>
</dbReference>
<comment type="caution">
    <text evidence="3">The sequence shown here is derived from an EMBL/GenBank/DDBJ whole genome shotgun (WGS) entry which is preliminary data.</text>
</comment>
<sequence>MAAPYGTPEESAGDDLRGRALQRLKRKQAFYRQLTTYLIVNAFLWVIWVISGLNGGSWFPWPIFPLLGWGLGLAFQARSVFGRDGFTEAEIQAEMRRLSGD</sequence>
<accession>A0ABW8ANR9</accession>
<reference evidence="3 4" key="1">
    <citation type="submission" date="2024-10" db="EMBL/GenBank/DDBJ databases">
        <title>The Natural Products Discovery Center: Release of the First 8490 Sequenced Strains for Exploring Actinobacteria Biosynthetic Diversity.</title>
        <authorList>
            <person name="Kalkreuter E."/>
            <person name="Kautsar S.A."/>
            <person name="Yang D."/>
            <person name="Bader C.D."/>
            <person name="Teijaro C.N."/>
            <person name="Fluegel L."/>
            <person name="Davis C.M."/>
            <person name="Simpson J.R."/>
            <person name="Lauterbach L."/>
            <person name="Steele A.D."/>
            <person name="Gui C."/>
            <person name="Meng S."/>
            <person name="Li G."/>
            <person name="Viehrig K."/>
            <person name="Ye F."/>
            <person name="Su P."/>
            <person name="Kiefer A.F."/>
            <person name="Nichols A."/>
            <person name="Cepeda A.J."/>
            <person name="Yan W."/>
            <person name="Fan B."/>
            <person name="Jiang Y."/>
            <person name="Adhikari A."/>
            <person name="Zheng C.-J."/>
            <person name="Schuster L."/>
            <person name="Cowan T.M."/>
            <person name="Smanski M.J."/>
            <person name="Chevrette M.G."/>
            <person name="De Carvalho L.P.S."/>
            <person name="Shen B."/>
        </authorList>
    </citation>
    <scope>NUCLEOTIDE SEQUENCE [LARGE SCALE GENOMIC DNA]</scope>
    <source>
        <strain evidence="3 4">NPDC049639</strain>
    </source>
</reference>
<feature type="domain" description="2TM" evidence="2">
    <location>
        <begin position="19"/>
        <end position="95"/>
    </location>
</feature>
<evidence type="ECO:0000313" key="4">
    <source>
        <dbReference type="Proteomes" id="UP001612915"/>
    </source>
</evidence>
<evidence type="ECO:0000313" key="3">
    <source>
        <dbReference type="EMBL" id="MFI7588025.1"/>
    </source>
</evidence>
<protein>
    <submittedName>
        <fullName evidence="3">2TM domain-containing protein</fullName>
    </submittedName>
</protein>
<keyword evidence="1" id="KW-1133">Transmembrane helix</keyword>
<dbReference type="Proteomes" id="UP001612915">
    <property type="component" value="Unassembled WGS sequence"/>
</dbReference>
<feature type="transmembrane region" description="Helical" evidence="1">
    <location>
        <begin position="29"/>
        <end position="51"/>
    </location>
</feature>
<dbReference type="RefSeq" id="WP_398280839.1">
    <property type="nucleotide sequence ID" value="NZ_JBITLV010000004.1"/>
</dbReference>
<feature type="transmembrane region" description="Helical" evidence="1">
    <location>
        <begin position="57"/>
        <end position="75"/>
    </location>
</feature>
<proteinExistence type="predicted"/>
<dbReference type="InterPro" id="IPR025698">
    <property type="entry name" value="2TM_dom"/>
</dbReference>
<evidence type="ECO:0000259" key="2">
    <source>
        <dbReference type="Pfam" id="PF13239"/>
    </source>
</evidence>
<keyword evidence="4" id="KW-1185">Reference proteome</keyword>
<dbReference type="EMBL" id="JBITLV010000004">
    <property type="protein sequence ID" value="MFI7588025.1"/>
    <property type="molecule type" value="Genomic_DNA"/>
</dbReference>
<keyword evidence="1" id="KW-0472">Membrane</keyword>